<name>A0ABY6IUV2_9BACT</name>
<dbReference type="SUPFAM" id="SSF48452">
    <property type="entry name" value="TPR-like"/>
    <property type="match status" value="1"/>
</dbReference>
<comment type="similarity">
    <text evidence="2">Belongs to the SusD family.</text>
</comment>
<dbReference type="InterPro" id="IPR030934">
    <property type="entry name" value="Intein_C"/>
</dbReference>
<keyword evidence="3" id="KW-0732">Signal</keyword>
<evidence type="ECO:0000259" key="6">
    <source>
        <dbReference type="Pfam" id="PF07980"/>
    </source>
</evidence>
<dbReference type="Gene3D" id="1.25.40.390">
    <property type="match status" value="1"/>
</dbReference>
<evidence type="ECO:0000256" key="1">
    <source>
        <dbReference type="ARBA" id="ARBA00004442"/>
    </source>
</evidence>
<keyword evidence="5" id="KW-0998">Cell outer membrane</keyword>
<protein>
    <submittedName>
        <fullName evidence="7">RagB/SusD family nutrient uptake outer membrane protein</fullName>
    </submittedName>
</protein>
<evidence type="ECO:0000256" key="5">
    <source>
        <dbReference type="ARBA" id="ARBA00023237"/>
    </source>
</evidence>
<evidence type="ECO:0000256" key="2">
    <source>
        <dbReference type="ARBA" id="ARBA00006275"/>
    </source>
</evidence>
<evidence type="ECO:0000313" key="7">
    <source>
        <dbReference type="EMBL" id="UYQ90976.1"/>
    </source>
</evidence>
<comment type="subcellular location">
    <subcellularLocation>
        <location evidence="1">Cell outer membrane</location>
    </subcellularLocation>
</comment>
<sequence length="287" mass="32519">MKDWAKAEAALKQLTVAPFTYDLTTDFGDNFVANRENNIESVFEIQLNDVGGTNPWSGENANESLGVTTAQEFAPSEVAGWFEVSPTDKLFNEFQVEKTVGGALDPRMYATLAWDYPGSVFYNKPFSAFTLQFGYKSMFKKYQNYMQDNELSGTSGAANYTSSNNERALRFADIELLLAEALTMQDRAGEAYPFVQDVRTRANLGLLAAGLSKDAMMAEIRHQRFLEFAREGQRFYDLKRWGLLQQEVTNSDKVGKQFYVPLKHDYFPIPQGEINSNTAMKQNDLWK</sequence>
<evidence type="ECO:0000256" key="3">
    <source>
        <dbReference type="ARBA" id="ARBA00022729"/>
    </source>
</evidence>
<dbReference type="InterPro" id="IPR011990">
    <property type="entry name" value="TPR-like_helical_dom_sf"/>
</dbReference>
<reference evidence="7" key="1">
    <citation type="submission" date="2022-10" db="EMBL/GenBank/DDBJ databases">
        <title>Chitinophaga sp. nov., isolated from soil.</title>
        <authorList>
            <person name="Jeon C.O."/>
        </authorList>
    </citation>
    <scope>NUCLEOTIDE SEQUENCE</scope>
    <source>
        <strain evidence="7">R8</strain>
    </source>
</reference>
<gene>
    <name evidence="7" type="ORF">MKQ68_12820</name>
</gene>
<proteinExistence type="inferred from homology"/>
<keyword evidence="8" id="KW-1185">Reference proteome</keyword>
<dbReference type="RefSeq" id="WP_264279472.1">
    <property type="nucleotide sequence ID" value="NZ_CP107006.1"/>
</dbReference>
<organism evidence="7 8">
    <name type="scientific">Chitinophaga horti</name>
    <dbReference type="NCBI Taxonomy" id="2920382"/>
    <lineage>
        <taxon>Bacteria</taxon>
        <taxon>Pseudomonadati</taxon>
        <taxon>Bacteroidota</taxon>
        <taxon>Chitinophagia</taxon>
        <taxon>Chitinophagales</taxon>
        <taxon>Chitinophagaceae</taxon>
        <taxon>Chitinophaga</taxon>
    </lineage>
</organism>
<keyword evidence="4" id="KW-0472">Membrane</keyword>
<dbReference type="InterPro" id="IPR012944">
    <property type="entry name" value="SusD_RagB_dom"/>
</dbReference>
<dbReference type="Pfam" id="PF07980">
    <property type="entry name" value="SusD_RagB"/>
    <property type="match status" value="1"/>
</dbReference>
<feature type="domain" description="RagB/SusD" evidence="6">
    <location>
        <begin position="40"/>
        <end position="286"/>
    </location>
</feature>
<evidence type="ECO:0000313" key="8">
    <source>
        <dbReference type="Proteomes" id="UP001162741"/>
    </source>
</evidence>
<dbReference type="EMBL" id="CP107006">
    <property type="protein sequence ID" value="UYQ90976.1"/>
    <property type="molecule type" value="Genomic_DNA"/>
</dbReference>
<dbReference type="NCBIfam" id="TIGR01443">
    <property type="entry name" value="intein_Cterm"/>
    <property type="match status" value="1"/>
</dbReference>
<accession>A0ABY6IUV2</accession>
<dbReference type="Proteomes" id="UP001162741">
    <property type="component" value="Chromosome"/>
</dbReference>
<evidence type="ECO:0000256" key="4">
    <source>
        <dbReference type="ARBA" id="ARBA00023136"/>
    </source>
</evidence>